<dbReference type="PANTHER" id="PTHR46481:SF10">
    <property type="entry name" value="ZINC FINGER BED DOMAIN-CONTAINING PROTEIN 39"/>
    <property type="match status" value="1"/>
</dbReference>
<keyword evidence="10" id="KW-0175">Coiled coil</keyword>
<keyword evidence="5" id="KW-0805">Transcription regulation</keyword>
<feature type="domain" description="BED-type" evidence="11">
    <location>
        <begin position="28"/>
        <end position="72"/>
    </location>
</feature>
<evidence type="ECO:0000313" key="13">
    <source>
        <dbReference type="Proteomes" id="UP000001070"/>
    </source>
</evidence>
<dbReference type="PhylomeDB" id="B4J9B1"/>
<evidence type="ECO:0000259" key="11">
    <source>
        <dbReference type="PROSITE" id="PS50808"/>
    </source>
</evidence>
<dbReference type="InterPro" id="IPR003656">
    <property type="entry name" value="Znf_BED"/>
</dbReference>
<dbReference type="Proteomes" id="UP000001070">
    <property type="component" value="Unassembled WGS sequence"/>
</dbReference>
<evidence type="ECO:0000256" key="6">
    <source>
        <dbReference type="ARBA" id="ARBA00023125"/>
    </source>
</evidence>
<dbReference type="SUPFAM" id="SSF53098">
    <property type="entry name" value="Ribonuclease H-like"/>
    <property type="match status" value="1"/>
</dbReference>
<comment type="subcellular location">
    <subcellularLocation>
        <location evidence="1">Nucleus</location>
    </subcellularLocation>
</comment>
<reference evidence="12 13" key="1">
    <citation type="journal article" date="2007" name="Nature">
        <title>Evolution of genes and genomes on the Drosophila phylogeny.</title>
        <authorList>
            <consortium name="Drosophila 12 Genomes Consortium"/>
            <person name="Clark A.G."/>
            <person name="Eisen M.B."/>
            <person name="Smith D.R."/>
            <person name="Bergman C.M."/>
            <person name="Oliver B."/>
            <person name="Markow T.A."/>
            <person name="Kaufman T.C."/>
            <person name="Kellis M."/>
            <person name="Gelbart W."/>
            <person name="Iyer V.N."/>
            <person name="Pollard D.A."/>
            <person name="Sackton T.B."/>
            <person name="Larracuente A.M."/>
            <person name="Singh N.D."/>
            <person name="Abad J.P."/>
            <person name="Abt D.N."/>
            <person name="Adryan B."/>
            <person name="Aguade M."/>
            <person name="Akashi H."/>
            <person name="Anderson W.W."/>
            <person name="Aquadro C.F."/>
            <person name="Ardell D.H."/>
            <person name="Arguello R."/>
            <person name="Artieri C.G."/>
            <person name="Barbash D.A."/>
            <person name="Barker D."/>
            <person name="Barsanti P."/>
            <person name="Batterham P."/>
            <person name="Batzoglou S."/>
            <person name="Begun D."/>
            <person name="Bhutkar A."/>
            <person name="Blanco E."/>
            <person name="Bosak S.A."/>
            <person name="Bradley R.K."/>
            <person name="Brand A.D."/>
            <person name="Brent M.R."/>
            <person name="Brooks A.N."/>
            <person name="Brown R.H."/>
            <person name="Butlin R.K."/>
            <person name="Caggese C."/>
            <person name="Calvi B.R."/>
            <person name="Bernardo de Carvalho A."/>
            <person name="Caspi A."/>
            <person name="Castrezana S."/>
            <person name="Celniker S.E."/>
            <person name="Chang J.L."/>
            <person name="Chapple C."/>
            <person name="Chatterji S."/>
            <person name="Chinwalla A."/>
            <person name="Civetta A."/>
            <person name="Clifton S.W."/>
            <person name="Comeron J.M."/>
            <person name="Costello J.C."/>
            <person name="Coyne J.A."/>
            <person name="Daub J."/>
            <person name="David R.G."/>
            <person name="Delcher A.L."/>
            <person name="Delehaunty K."/>
            <person name="Do C.B."/>
            <person name="Ebling H."/>
            <person name="Edwards K."/>
            <person name="Eickbush T."/>
            <person name="Evans J.D."/>
            <person name="Filipski A."/>
            <person name="Findeiss S."/>
            <person name="Freyhult E."/>
            <person name="Fulton L."/>
            <person name="Fulton R."/>
            <person name="Garcia A.C."/>
            <person name="Gardiner A."/>
            <person name="Garfield D.A."/>
            <person name="Garvin B.E."/>
            <person name="Gibson G."/>
            <person name="Gilbert D."/>
            <person name="Gnerre S."/>
            <person name="Godfrey J."/>
            <person name="Good R."/>
            <person name="Gotea V."/>
            <person name="Gravely B."/>
            <person name="Greenberg A.J."/>
            <person name="Griffiths-Jones S."/>
            <person name="Gross S."/>
            <person name="Guigo R."/>
            <person name="Gustafson E.A."/>
            <person name="Haerty W."/>
            <person name="Hahn M.W."/>
            <person name="Halligan D.L."/>
            <person name="Halpern A.L."/>
            <person name="Halter G.M."/>
            <person name="Han M.V."/>
            <person name="Heger A."/>
            <person name="Hillier L."/>
            <person name="Hinrichs A.S."/>
            <person name="Holmes I."/>
            <person name="Hoskins R.A."/>
            <person name="Hubisz M.J."/>
            <person name="Hultmark D."/>
            <person name="Huntley M.A."/>
            <person name="Jaffe D.B."/>
            <person name="Jagadeeshan S."/>
            <person name="Jeck W.R."/>
            <person name="Johnson J."/>
            <person name="Jones C.D."/>
            <person name="Jordan W.C."/>
            <person name="Karpen G.H."/>
            <person name="Kataoka E."/>
            <person name="Keightley P.D."/>
            <person name="Kheradpour P."/>
            <person name="Kirkness E.F."/>
            <person name="Koerich L.B."/>
            <person name="Kristiansen K."/>
            <person name="Kudrna D."/>
            <person name="Kulathinal R.J."/>
            <person name="Kumar S."/>
            <person name="Kwok R."/>
            <person name="Lander E."/>
            <person name="Langley C.H."/>
            <person name="Lapoint R."/>
            <person name="Lazzaro B.P."/>
            <person name="Lee S.J."/>
            <person name="Levesque L."/>
            <person name="Li R."/>
            <person name="Lin C.F."/>
            <person name="Lin M.F."/>
            <person name="Lindblad-Toh K."/>
            <person name="Llopart A."/>
            <person name="Long M."/>
            <person name="Low L."/>
            <person name="Lozovsky E."/>
            <person name="Lu J."/>
            <person name="Luo M."/>
            <person name="Machado C.A."/>
            <person name="Makalowski W."/>
            <person name="Marzo M."/>
            <person name="Matsuda M."/>
            <person name="Matzkin L."/>
            <person name="McAllister B."/>
            <person name="McBride C.S."/>
            <person name="McKernan B."/>
            <person name="McKernan K."/>
            <person name="Mendez-Lago M."/>
            <person name="Minx P."/>
            <person name="Mollenhauer M.U."/>
            <person name="Montooth K."/>
            <person name="Mount S.M."/>
            <person name="Mu X."/>
            <person name="Myers E."/>
            <person name="Negre B."/>
            <person name="Newfeld S."/>
            <person name="Nielsen R."/>
            <person name="Noor M.A."/>
            <person name="O'Grady P."/>
            <person name="Pachter L."/>
            <person name="Papaceit M."/>
            <person name="Parisi M.J."/>
            <person name="Parisi M."/>
            <person name="Parts L."/>
            <person name="Pedersen J.S."/>
            <person name="Pesole G."/>
            <person name="Phillippy A.M."/>
            <person name="Ponting C.P."/>
            <person name="Pop M."/>
            <person name="Porcelli D."/>
            <person name="Powell J.R."/>
            <person name="Prohaska S."/>
            <person name="Pruitt K."/>
            <person name="Puig M."/>
            <person name="Quesneville H."/>
            <person name="Ram K.R."/>
            <person name="Rand D."/>
            <person name="Rasmussen M.D."/>
            <person name="Reed L.K."/>
            <person name="Reenan R."/>
            <person name="Reily A."/>
            <person name="Remington K.A."/>
            <person name="Rieger T.T."/>
            <person name="Ritchie M.G."/>
            <person name="Robin C."/>
            <person name="Rogers Y.H."/>
            <person name="Rohde C."/>
            <person name="Rozas J."/>
            <person name="Rubenfield M.J."/>
            <person name="Ruiz A."/>
            <person name="Russo S."/>
            <person name="Salzberg S.L."/>
            <person name="Sanchez-Gracia A."/>
            <person name="Saranga D.J."/>
            <person name="Sato H."/>
            <person name="Schaeffer S.W."/>
            <person name="Schatz M.C."/>
            <person name="Schlenke T."/>
            <person name="Schwartz R."/>
            <person name="Segarra C."/>
            <person name="Singh R.S."/>
            <person name="Sirot L."/>
            <person name="Sirota M."/>
            <person name="Sisneros N.B."/>
            <person name="Smith C.D."/>
            <person name="Smith T.F."/>
            <person name="Spieth J."/>
            <person name="Stage D.E."/>
            <person name="Stark A."/>
            <person name="Stephan W."/>
            <person name="Strausberg R.L."/>
            <person name="Strempel S."/>
            <person name="Sturgill D."/>
            <person name="Sutton G."/>
            <person name="Sutton G.G."/>
            <person name="Tao W."/>
            <person name="Teichmann S."/>
            <person name="Tobari Y.N."/>
            <person name="Tomimura Y."/>
            <person name="Tsolas J.M."/>
            <person name="Valente V.L."/>
            <person name="Venter E."/>
            <person name="Venter J.C."/>
            <person name="Vicario S."/>
            <person name="Vieira F.G."/>
            <person name="Vilella A.J."/>
            <person name="Villasante A."/>
            <person name="Walenz B."/>
            <person name="Wang J."/>
            <person name="Wasserman M."/>
            <person name="Watts T."/>
            <person name="Wilson D."/>
            <person name="Wilson R.K."/>
            <person name="Wing R.A."/>
            <person name="Wolfner M.F."/>
            <person name="Wong A."/>
            <person name="Wong G.K."/>
            <person name="Wu C.I."/>
            <person name="Wu G."/>
            <person name="Yamamoto D."/>
            <person name="Yang H.P."/>
            <person name="Yang S.P."/>
            <person name="Yorke J.A."/>
            <person name="Yoshida K."/>
            <person name="Zdobnov E."/>
            <person name="Zhang P."/>
            <person name="Zhang Y."/>
            <person name="Zimin A.V."/>
            <person name="Baldwin J."/>
            <person name="Abdouelleil A."/>
            <person name="Abdulkadir J."/>
            <person name="Abebe A."/>
            <person name="Abera B."/>
            <person name="Abreu J."/>
            <person name="Acer S.C."/>
            <person name="Aftuck L."/>
            <person name="Alexander A."/>
            <person name="An P."/>
            <person name="Anderson E."/>
            <person name="Anderson S."/>
            <person name="Arachi H."/>
            <person name="Azer M."/>
            <person name="Bachantsang P."/>
            <person name="Barry A."/>
            <person name="Bayul T."/>
            <person name="Berlin A."/>
            <person name="Bessette D."/>
            <person name="Bloom T."/>
            <person name="Blye J."/>
            <person name="Boguslavskiy L."/>
            <person name="Bonnet C."/>
            <person name="Boukhgalter B."/>
            <person name="Bourzgui I."/>
            <person name="Brown A."/>
            <person name="Cahill P."/>
            <person name="Channer S."/>
            <person name="Cheshatsang Y."/>
            <person name="Chuda L."/>
            <person name="Citroen M."/>
            <person name="Collymore A."/>
            <person name="Cooke P."/>
            <person name="Costello M."/>
            <person name="D'Aco K."/>
            <person name="Daza R."/>
            <person name="De Haan G."/>
            <person name="DeGray S."/>
            <person name="DeMaso C."/>
            <person name="Dhargay N."/>
            <person name="Dooley K."/>
            <person name="Dooley E."/>
            <person name="Doricent M."/>
            <person name="Dorje P."/>
            <person name="Dorjee K."/>
            <person name="Dupes A."/>
            <person name="Elong R."/>
            <person name="Falk J."/>
            <person name="Farina A."/>
            <person name="Faro S."/>
            <person name="Ferguson D."/>
            <person name="Fisher S."/>
            <person name="Foley C.D."/>
            <person name="Franke A."/>
            <person name="Friedrich D."/>
            <person name="Gadbois L."/>
            <person name="Gearin G."/>
            <person name="Gearin C.R."/>
            <person name="Giannoukos G."/>
            <person name="Goode T."/>
            <person name="Graham J."/>
            <person name="Grandbois E."/>
            <person name="Grewal S."/>
            <person name="Gyaltsen K."/>
            <person name="Hafez N."/>
            <person name="Hagos B."/>
            <person name="Hall J."/>
            <person name="Henson C."/>
            <person name="Hollinger A."/>
            <person name="Honan T."/>
            <person name="Huard M.D."/>
            <person name="Hughes L."/>
            <person name="Hurhula B."/>
            <person name="Husby M.E."/>
            <person name="Kamat A."/>
            <person name="Kanga B."/>
            <person name="Kashin S."/>
            <person name="Khazanovich D."/>
            <person name="Kisner P."/>
            <person name="Lance K."/>
            <person name="Lara M."/>
            <person name="Lee W."/>
            <person name="Lennon N."/>
            <person name="Letendre F."/>
            <person name="LeVine R."/>
            <person name="Lipovsky A."/>
            <person name="Liu X."/>
            <person name="Liu J."/>
            <person name="Liu S."/>
            <person name="Lokyitsang T."/>
            <person name="Lokyitsang Y."/>
            <person name="Lubonja R."/>
            <person name="Lui A."/>
            <person name="MacDonald P."/>
            <person name="Magnisalis V."/>
            <person name="Maru K."/>
            <person name="Matthews C."/>
            <person name="McCusker W."/>
            <person name="McDonough S."/>
            <person name="Mehta T."/>
            <person name="Meldrim J."/>
            <person name="Meneus L."/>
            <person name="Mihai O."/>
            <person name="Mihalev A."/>
            <person name="Mihova T."/>
            <person name="Mittelman R."/>
            <person name="Mlenga V."/>
            <person name="Montmayeur A."/>
            <person name="Mulrain L."/>
            <person name="Navidi A."/>
            <person name="Naylor J."/>
            <person name="Negash T."/>
            <person name="Nguyen T."/>
            <person name="Nguyen N."/>
            <person name="Nicol R."/>
            <person name="Norbu C."/>
            <person name="Norbu N."/>
            <person name="Novod N."/>
            <person name="O'Neill B."/>
            <person name="Osman S."/>
            <person name="Markiewicz E."/>
            <person name="Oyono O.L."/>
            <person name="Patti C."/>
            <person name="Phunkhang P."/>
            <person name="Pierre F."/>
            <person name="Priest M."/>
            <person name="Raghuraman S."/>
            <person name="Rege F."/>
            <person name="Reyes R."/>
            <person name="Rise C."/>
            <person name="Rogov P."/>
            <person name="Ross K."/>
            <person name="Ryan E."/>
            <person name="Settipalli S."/>
            <person name="Shea T."/>
            <person name="Sherpa N."/>
            <person name="Shi L."/>
            <person name="Shih D."/>
            <person name="Sparrow T."/>
            <person name="Spaulding J."/>
            <person name="Stalker J."/>
            <person name="Stange-Thomann N."/>
            <person name="Stavropoulos S."/>
            <person name="Stone C."/>
            <person name="Strader C."/>
            <person name="Tesfaye S."/>
            <person name="Thomson T."/>
            <person name="Thoulutsang Y."/>
            <person name="Thoulutsang D."/>
            <person name="Topham K."/>
            <person name="Topping I."/>
            <person name="Tsamla T."/>
            <person name="Vassiliev H."/>
            <person name="Vo A."/>
            <person name="Wangchuk T."/>
            <person name="Wangdi T."/>
            <person name="Weiand M."/>
            <person name="Wilkinson J."/>
            <person name="Wilson A."/>
            <person name="Yadav S."/>
            <person name="Young G."/>
            <person name="Yu Q."/>
            <person name="Zembek L."/>
            <person name="Zhong D."/>
            <person name="Zimmer A."/>
            <person name="Zwirko Z."/>
            <person name="Jaffe D.B."/>
            <person name="Alvarez P."/>
            <person name="Brockman W."/>
            <person name="Butler J."/>
            <person name="Chin C."/>
            <person name="Gnerre S."/>
            <person name="Grabherr M."/>
            <person name="Kleber M."/>
            <person name="Mauceli E."/>
            <person name="MacCallum I."/>
        </authorList>
    </citation>
    <scope>NUCLEOTIDE SEQUENCE [LARGE SCALE GENOMIC DNA]</scope>
    <source>
        <strain evidence="13">Tucson 15287-2541.00</strain>
    </source>
</reference>
<dbReference type="PROSITE" id="PS50808">
    <property type="entry name" value="ZF_BED"/>
    <property type="match status" value="1"/>
</dbReference>
<protein>
    <submittedName>
        <fullName evidence="12">GH20480</fullName>
    </submittedName>
</protein>
<dbReference type="HOGENOM" id="CLU_465603_0_0_1"/>
<keyword evidence="7" id="KW-0804">Transcription</keyword>
<dbReference type="InterPro" id="IPR036236">
    <property type="entry name" value="Znf_C2H2_sf"/>
</dbReference>
<dbReference type="GO" id="GO:0005634">
    <property type="term" value="C:nucleus"/>
    <property type="evidence" value="ECO:0007669"/>
    <property type="project" value="UniProtKB-SubCell"/>
</dbReference>
<evidence type="ECO:0000256" key="1">
    <source>
        <dbReference type="ARBA" id="ARBA00004123"/>
    </source>
</evidence>
<dbReference type="Gene3D" id="1.10.10.1070">
    <property type="entry name" value="Zinc finger, BED domain-containing"/>
    <property type="match status" value="1"/>
</dbReference>
<evidence type="ECO:0000256" key="5">
    <source>
        <dbReference type="ARBA" id="ARBA00023015"/>
    </source>
</evidence>
<keyword evidence="2" id="KW-0479">Metal-binding</keyword>
<feature type="coiled-coil region" evidence="10">
    <location>
        <begin position="310"/>
        <end position="337"/>
    </location>
</feature>
<evidence type="ECO:0000256" key="7">
    <source>
        <dbReference type="ARBA" id="ARBA00023163"/>
    </source>
</evidence>
<evidence type="ECO:0000313" key="12">
    <source>
        <dbReference type="EMBL" id="EDW01392.1"/>
    </source>
</evidence>
<dbReference type="SUPFAM" id="SSF57667">
    <property type="entry name" value="beta-beta-alpha zinc fingers"/>
    <property type="match status" value="1"/>
</dbReference>
<evidence type="ECO:0000256" key="2">
    <source>
        <dbReference type="ARBA" id="ARBA00022723"/>
    </source>
</evidence>
<gene>
    <name evidence="12" type="primary">Dgri\GH20480</name>
    <name evidence="12" type="ORF">Dgri_GH20480</name>
</gene>
<keyword evidence="8" id="KW-0539">Nucleus</keyword>
<proteinExistence type="predicted"/>
<dbReference type="eggNOG" id="ENOG502TB8F">
    <property type="taxonomic scope" value="Eukaryota"/>
</dbReference>
<evidence type="ECO:0000256" key="9">
    <source>
        <dbReference type="PROSITE-ProRule" id="PRU00027"/>
    </source>
</evidence>
<keyword evidence="13" id="KW-1185">Reference proteome</keyword>
<evidence type="ECO:0000256" key="3">
    <source>
        <dbReference type="ARBA" id="ARBA00022771"/>
    </source>
</evidence>
<dbReference type="GO" id="GO:0009791">
    <property type="term" value="P:post-embryonic development"/>
    <property type="evidence" value="ECO:0007669"/>
    <property type="project" value="UniProtKB-ARBA"/>
</dbReference>
<name>B4J9B1_DROGR</name>
<dbReference type="InParanoid" id="B4J9B1"/>
<dbReference type="EMBL" id="CH916367">
    <property type="protein sequence ID" value="EDW01392.1"/>
    <property type="molecule type" value="Genomic_DNA"/>
</dbReference>
<keyword evidence="3 9" id="KW-0863">Zinc-finger</keyword>
<dbReference type="InterPro" id="IPR008906">
    <property type="entry name" value="HATC_C_dom"/>
</dbReference>
<accession>B4J9B1</accession>
<sequence length="586" mass="66697">MKTQSICYSTATVRSKIETGEFKVISKRSRSRVWNVFSRVVDKNGTELRNVVCRSCPSIFKFHGSTSNLVRHKCYRNAIDFGQTGSDGNKRISSDLEMSTEDQDYGVDLDPLDEVKSSDALLDDEDTKGKLAQALAEWAVENCRALDIFEDTGLRKLAALFIELGAYFGTQIKVDDLMPQTAAITANIYNCYQDKLEKVRRDVCVARINGFSITCNTRTDNSMENTQLCLTMHYIKDGKLFSRLLTVASQDAESCTGSLLKTQINTILSDFQCVWEEDKPIFVTSSESIRDAIIGEGQVNCISKMLGNVIESAFKEVDALKDMLNQAKELVKYMENSGAFLNLETPLVNYSPNEWKSIYHMLKSIESHWTELINLCGDISGHNQQEISSVVNLLGHFEKCCRTLEDENLPTLHLVIPHLHRLRKQCSQPSQTTVESNMKLKLMDLLESLVQNHIVEFHKMAMFLFPPTNQLLQCTRTERNQTIEKCRMLMKRFCPQESSQNCDTLATVKQEVEDDLFSDFVTAHTPEDMILKEIRRYSDLQVPLCDGYNVLNWWYFHKDNFPLLYPLSCRILGTPASSAASEKQIK</sequence>
<dbReference type="Pfam" id="PF10683">
    <property type="entry name" value="DBD_Tnp_Hermes"/>
    <property type="match status" value="1"/>
</dbReference>
<dbReference type="Pfam" id="PF05699">
    <property type="entry name" value="Dimer_Tnp_hAT"/>
    <property type="match status" value="1"/>
</dbReference>
<dbReference type="GO" id="GO:0003677">
    <property type="term" value="F:DNA binding"/>
    <property type="evidence" value="ECO:0007669"/>
    <property type="project" value="UniProtKB-KW"/>
</dbReference>
<keyword evidence="4" id="KW-0862">Zinc</keyword>
<dbReference type="GO" id="GO:0008270">
    <property type="term" value="F:zinc ion binding"/>
    <property type="evidence" value="ECO:0007669"/>
    <property type="project" value="UniProtKB-KW"/>
</dbReference>
<dbReference type="AlphaFoldDB" id="B4J9B1"/>
<dbReference type="InterPro" id="IPR018473">
    <property type="entry name" value="Hermes_transposase_DNA-db"/>
</dbReference>
<dbReference type="GO" id="GO:0046983">
    <property type="term" value="F:protein dimerization activity"/>
    <property type="evidence" value="ECO:0007669"/>
    <property type="project" value="InterPro"/>
</dbReference>
<evidence type="ECO:0000256" key="10">
    <source>
        <dbReference type="SAM" id="Coils"/>
    </source>
</evidence>
<dbReference type="OMA" id="HMMAHFL"/>
<evidence type="ECO:0000256" key="8">
    <source>
        <dbReference type="ARBA" id="ARBA00023242"/>
    </source>
</evidence>
<organism evidence="13">
    <name type="scientific">Drosophila grimshawi</name>
    <name type="common">Hawaiian fruit fly</name>
    <name type="synonym">Idiomyia grimshawi</name>
    <dbReference type="NCBI Taxonomy" id="7222"/>
    <lineage>
        <taxon>Eukaryota</taxon>
        <taxon>Metazoa</taxon>
        <taxon>Ecdysozoa</taxon>
        <taxon>Arthropoda</taxon>
        <taxon>Hexapoda</taxon>
        <taxon>Insecta</taxon>
        <taxon>Pterygota</taxon>
        <taxon>Neoptera</taxon>
        <taxon>Endopterygota</taxon>
        <taxon>Diptera</taxon>
        <taxon>Brachycera</taxon>
        <taxon>Muscomorpha</taxon>
        <taxon>Ephydroidea</taxon>
        <taxon>Drosophilidae</taxon>
        <taxon>Drosophila</taxon>
        <taxon>Hawaiian Drosophila</taxon>
    </lineage>
</organism>
<dbReference type="PANTHER" id="PTHR46481">
    <property type="entry name" value="ZINC FINGER BED DOMAIN-CONTAINING PROTEIN 4"/>
    <property type="match status" value="1"/>
</dbReference>
<dbReference type="SMART" id="SM00614">
    <property type="entry name" value="ZnF_BED"/>
    <property type="match status" value="1"/>
</dbReference>
<evidence type="ECO:0000256" key="4">
    <source>
        <dbReference type="ARBA" id="ARBA00022833"/>
    </source>
</evidence>
<keyword evidence="6" id="KW-0238">DNA-binding</keyword>
<dbReference type="InterPro" id="IPR052035">
    <property type="entry name" value="ZnF_BED_domain_contain"/>
</dbReference>
<dbReference type="InterPro" id="IPR012337">
    <property type="entry name" value="RNaseH-like_sf"/>
</dbReference>
<dbReference type="SUPFAM" id="SSF140996">
    <property type="entry name" value="Hermes dimerisation domain"/>
    <property type="match status" value="1"/>
</dbReference>